<evidence type="ECO:0000313" key="4">
    <source>
        <dbReference type="EMBL" id="VAX40099.1"/>
    </source>
</evidence>
<dbReference type="Gene3D" id="3.40.50.720">
    <property type="entry name" value="NAD(P)-binding Rossmann-like Domain"/>
    <property type="match status" value="2"/>
</dbReference>
<keyword evidence="1 4" id="KW-0560">Oxidoreductase</keyword>
<dbReference type="InterPro" id="IPR029752">
    <property type="entry name" value="D-isomer_DH_CS1"/>
</dbReference>
<dbReference type="PROSITE" id="PS00671">
    <property type="entry name" value="D_2_HYDROXYACID_DH_3"/>
    <property type="match status" value="1"/>
</dbReference>
<dbReference type="AlphaFoldDB" id="A0A3B1DCQ4"/>
<evidence type="ECO:0000259" key="3">
    <source>
        <dbReference type="Pfam" id="PF02826"/>
    </source>
</evidence>
<dbReference type="GO" id="GO:0004617">
    <property type="term" value="F:phosphoglycerate dehydrogenase activity"/>
    <property type="evidence" value="ECO:0007669"/>
    <property type="project" value="UniProtKB-EC"/>
</dbReference>
<evidence type="ECO:0000256" key="1">
    <source>
        <dbReference type="ARBA" id="ARBA00023002"/>
    </source>
</evidence>
<evidence type="ECO:0000259" key="2">
    <source>
        <dbReference type="Pfam" id="PF00389"/>
    </source>
</evidence>
<sequence>MTTPLVIQTEELDAEPAAWLAERCELVACRYDDPGFGAVLARADGLVVRTYTVVDTALLAAAPRLRVVARAGVGVDNIDLEACWGRGVVVVNTPGANTRAVVEFVVASVLDAIRPRLFLHEALDREAWGTVRKDLEAPRQLADCTVGVLGFGRIGSQVARAFGAMDAKVIYHDLREIEPGVRFGAEPVGREELFAQADIVTVHVDGRRSNYHIVDAAACAHMREDVVFLNTSRGFVVDPVACAEFFVDHPGAMAILDVHDPEPIVETSPLLEIANVHLSPHIAGATRAAKREMSWVVRDVWRVLSGEEPGWPVLPVE</sequence>
<dbReference type="InterPro" id="IPR050223">
    <property type="entry name" value="D-isomer_2-hydroxyacid_DH"/>
</dbReference>
<dbReference type="GO" id="GO:0051287">
    <property type="term" value="F:NAD binding"/>
    <property type="evidence" value="ECO:0007669"/>
    <property type="project" value="InterPro"/>
</dbReference>
<dbReference type="InterPro" id="IPR006140">
    <property type="entry name" value="D-isomer_DH_NAD-bd"/>
</dbReference>
<gene>
    <name evidence="4" type="ORF">MNBD_PLANCTO03-1816</name>
</gene>
<dbReference type="InterPro" id="IPR006139">
    <property type="entry name" value="D-isomer_2_OHA_DH_cat_dom"/>
</dbReference>
<feature type="domain" description="D-isomer specific 2-hydroxyacid dehydrogenase NAD-binding" evidence="3">
    <location>
        <begin position="107"/>
        <end position="283"/>
    </location>
</feature>
<dbReference type="InterPro" id="IPR036291">
    <property type="entry name" value="NAD(P)-bd_dom_sf"/>
</dbReference>
<protein>
    <submittedName>
        <fullName evidence="4">D-3-phosphoglycerate dehydrogenase</fullName>
        <ecNumber evidence="4">1.1.1.95</ecNumber>
    </submittedName>
</protein>
<feature type="domain" description="D-isomer specific 2-hydroxyacid dehydrogenase catalytic" evidence="2">
    <location>
        <begin position="40"/>
        <end position="308"/>
    </location>
</feature>
<dbReference type="PANTHER" id="PTHR10996">
    <property type="entry name" value="2-HYDROXYACID DEHYDROGENASE-RELATED"/>
    <property type="match status" value="1"/>
</dbReference>
<dbReference type="Pfam" id="PF00389">
    <property type="entry name" value="2-Hacid_dh"/>
    <property type="match status" value="1"/>
</dbReference>
<proteinExistence type="predicted"/>
<reference evidence="4" key="1">
    <citation type="submission" date="2018-06" db="EMBL/GenBank/DDBJ databases">
        <authorList>
            <person name="Zhirakovskaya E."/>
        </authorList>
    </citation>
    <scope>NUCLEOTIDE SEQUENCE</scope>
</reference>
<dbReference type="EC" id="1.1.1.95" evidence="4"/>
<dbReference type="EMBL" id="UOGK01000332">
    <property type="protein sequence ID" value="VAX40099.1"/>
    <property type="molecule type" value="Genomic_DNA"/>
</dbReference>
<dbReference type="Pfam" id="PF02826">
    <property type="entry name" value="2-Hacid_dh_C"/>
    <property type="match status" value="1"/>
</dbReference>
<organism evidence="4">
    <name type="scientific">hydrothermal vent metagenome</name>
    <dbReference type="NCBI Taxonomy" id="652676"/>
    <lineage>
        <taxon>unclassified sequences</taxon>
        <taxon>metagenomes</taxon>
        <taxon>ecological metagenomes</taxon>
    </lineage>
</organism>
<dbReference type="InterPro" id="IPR029753">
    <property type="entry name" value="D-isomer_DH_CS"/>
</dbReference>
<name>A0A3B1DCQ4_9ZZZZ</name>
<accession>A0A3B1DCQ4</accession>
<dbReference type="SUPFAM" id="SSF51735">
    <property type="entry name" value="NAD(P)-binding Rossmann-fold domains"/>
    <property type="match status" value="1"/>
</dbReference>
<dbReference type="PROSITE" id="PS00065">
    <property type="entry name" value="D_2_HYDROXYACID_DH_1"/>
    <property type="match status" value="1"/>
</dbReference>
<dbReference type="SUPFAM" id="SSF52283">
    <property type="entry name" value="Formate/glycerate dehydrogenase catalytic domain-like"/>
    <property type="match status" value="1"/>
</dbReference>